<comment type="similarity">
    <text evidence="1 2">Belongs to the glycosyl hydrolase 35 family.</text>
</comment>
<dbReference type="InterPro" id="IPR037110">
    <property type="entry name" value="Betagal_dom2_sf"/>
</dbReference>
<dbReference type="PANTHER" id="PTHR23421">
    <property type="entry name" value="BETA-GALACTOSIDASE RELATED"/>
    <property type="match status" value="1"/>
</dbReference>
<dbReference type="Proteomes" id="UP000618579">
    <property type="component" value="Unassembled WGS sequence"/>
</dbReference>
<dbReference type="InterPro" id="IPR017853">
    <property type="entry name" value="GH"/>
</dbReference>
<keyword evidence="5" id="KW-1185">Reference proteome</keyword>
<dbReference type="Gene3D" id="2.102.20.10">
    <property type="entry name" value="Beta-galactosidase, domain 2"/>
    <property type="match status" value="1"/>
</dbReference>
<sequence length="936" mass="103794">MGFEGGQRVQPSKNNKAVIHLSPEALRINGNSQIILCASLFYFRLPQGVWKERLLKVKSVGYNAIDVYFPWNHHETQEGVWDFSGEKDAAQFLKEASDAGLWVIARPGPYICSEWDGGALPAYLFVKDDLHIRENDPHYLQHVARWYGQILPIIRNYENGQGGTVIAVQLENELDFYPCADPKGYISALRDMAVQHGISVPLLACAGQGGLQEASGFSEDVVPTCNFYPNDRDPFFEEKVLWYREKLARYGYPLLVTETNRSHFLLRRLLSAGAKMLGPYLQASGTNFGFTNAANNWGNPLSFLTSDYDFNGMLTPEGHLREEAYEGKLLARLIQTFGRSLAEATPVESLTGPHRLALKQGGELLFLTNVSDTNEDAYIQCSDERIPRYTALIAAGGHCPALPVQIPLQTWDIPASGTLAYATAELFAVKQLANRTLLVFHTDGEGELCFTFDTEVRLEGGDMQVHEEAAGQVIVSYRSSEKEARARIHVSEHHVIEIIGLNRTHALLLENIDEIGNLQTGAYPERITESADLPITWAQSLVNPVVSLGSEEIALGDSADFLEKNGIYRGFAWYTAQLKRPKESNYLGYMLQQASDVISLYSGDSFLGTLTPGGTSDYVPIPTETPFRESLTARVEIWGHTNFHDTNLPALHLNSLKGLKGIAGIISVQDLNQNWRYQRMSPGEDKEDYAAADVNHQHWPIVSIGGWLSTEQPAHQCYRKQVRLTEEADTWMLHTVGNFTHAYAYVNGQALGQLNPLNPYMDLTPYVKAGETATITLFLDKTYGSLGGQVSLYEGVAAKEWTLSACQEAGLLRHADKSKLAAHAVEVPLLLKPGTVSWLYGELKDDNQGLGWRICAKGKDLKLTIFFNGHLIGRLWTQGGANRPVFRGGSDDSVYVPGPWFRNEDEGNEIVILLEAVSAVGDALLEPLRFVPVTAN</sequence>
<evidence type="ECO:0000256" key="2">
    <source>
        <dbReference type="RuleBase" id="RU003679"/>
    </source>
</evidence>
<evidence type="ECO:0000259" key="3">
    <source>
        <dbReference type="Pfam" id="PF01301"/>
    </source>
</evidence>
<dbReference type="EMBL" id="WHNZ01000064">
    <property type="protein sequence ID" value="NOV03672.1"/>
    <property type="molecule type" value="Genomic_DNA"/>
</dbReference>
<dbReference type="InterPro" id="IPR008979">
    <property type="entry name" value="Galactose-bd-like_sf"/>
</dbReference>
<gene>
    <name evidence="4" type="ORF">GC097_27060</name>
</gene>
<dbReference type="InterPro" id="IPR001944">
    <property type="entry name" value="Glycoside_Hdrlase_35"/>
</dbReference>
<dbReference type="SUPFAM" id="SSF49785">
    <property type="entry name" value="Galactose-binding domain-like"/>
    <property type="match status" value="1"/>
</dbReference>
<dbReference type="InterPro" id="IPR031330">
    <property type="entry name" value="Gly_Hdrlase_35_cat"/>
</dbReference>
<dbReference type="Pfam" id="PF01301">
    <property type="entry name" value="Glyco_hydro_35"/>
    <property type="match status" value="1"/>
</dbReference>
<organism evidence="4 5">
    <name type="scientific">Paenibacillus planticolens</name>
    <dbReference type="NCBI Taxonomy" id="2654976"/>
    <lineage>
        <taxon>Bacteria</taxon>
        <taxon>Bacillati</taxon>
        <taxon>Bacillota</taxon>
        <taxon>Bacilli</taxon>
        <taxon>Bacillales</taxon>
        <taxon>Paenibacillaceae</taxon>
        <taxon>Paenibacillus</taxon>
    </lineage>
</organism>
<comment type="caution">
    <text evidence="4">The sequence shown here is derived from an EMBL/GenBank/DDBJ whole genome shotgun (WGS) entry which is preliminary data.</text>
</comment>
<evidence type="ECO:0000313" key="4">
    <source>
        <dbReference type="EMBL" id="NOV03672.1"/>
    </source>
</evidence>
<dbReference type="Gene3D" id="3.20.20.80">
    <property type="entry name" value="Glycosidases"/>
    <property type="match status" value="1"/>
</dbReference>
<feature type="domain" description="Glycoside hydrolase 35 catalytic" evidence="3">
    <location>
        <begin position="26"/>
        <end position="325"/>
    </location>
</feature>
<dbReference type="SUPFAM" id="SSF51445">
    <property type="entry name" value="(Trans)glycosidases"/>
    <property type="match status" value="1"/>
</dbReference>
<dbReference type="Gene3D" id="2.60.120.260">
    <property type="entry name" value="Galactose-binding domain-like"/>
    <property type="match status" value="1"/>
</dbReference>
<proteinExistence type="inferred from homology"/>
<name>A0ABX1ZUE7_9BACL</name>
<protein>
    <recommendedName>
        <fullName evidence="3">Glycoside hydrolase 35 catalytic domain-containing protein</fullName>
    </recommendedName>
</protein>
<evidence type="ECO:0000256" key="1">
    <source>
        <dbReference type="ARBA" id="ARBA00009809"/>
    </source>
</evidence>
<reference evidence="4 5" key="1">
    <citation type="submission" date="2019-10" db="EMBL/GenBank/DDBJ databases">
        <title>Description of Paenibacillus pedi sp. nov.</title>
        <authorList>
            <person name="Carlier A."/>
            <person name="Qi S."/>
        </authorList>
    </citation>
    <scope>NUCLEOTIDE SEQUENCE [LARGE SCALE GENOMIC DNA]</scope>
    <source>
        <strain evidence="4 5">LMG 31457</strain>
    </source>
</reference>
<evidence type="ECO:0000313" key="5">
    <source>
        <dbReference type="Proteomes" id="UP000618579"/>
    </source>
</evidence>
<accession>A0ABX1ZUE7</accession>
<dbReference type="PRINTS" id="PR00742">
    <property type="entry name" value="GLHYDRLASE35"/>
</dbReference>